<dbReference type="SUPFAM" id="SSF56235">
    <property type="entry name" value="N-terminal nucleophile aminohydrolases (Ntn hydrolases)"/>
    <property type="match status" value="1"/>
</dbReference>
<dbReference type="Gene3D" id="3.60.60.10">
    <property type="entry name" value="Penicillin V Acylase, Chain A"/>
    <property type="match status" value="1"/>
</dbReference>
<evidence type="ECO:0000256" key="1">
    <source>
        <dbReference type="ARBA" id="ARBA00006625"/>
    </source>
</evidence>
<dbReference type="Proteomes" id="UP000199527">
    <property type="component" value="Unassembled WGS sequence"/>
</dbReference>
<keyword evidence="2" id="KW-0378">Hydrolase</keyword>
<protein>
    <submittedName>
        <fullName evidence="4">Penicillin V acylase, Ntn superfamily</fullName>
    </submittedName>
</protein>
<evidence type="ECO:0000313" key="5">
    <source>
        <dbReference type="Proteomes" id="UP000199527"/>
    </source>
</evidence>
<reference evidence="5" key="1">
    <citation type="submission" date="2016-10" db="EMBL/GenBank/DDBJ databases">
        <authorList>
            <person name="Varghese N."/>
            <person name="Submissions S."/>
        </authorList>
    </citation>
    <scope>NUCLEOTIDE SEQUENCE [LARGE SCALE GENOMIC DNA]</scope>
    <source>
        <strain evidence="5">DSM 23317</strain>
    </source>
</reference>
<organism evidence="4 5">
    <name type="scientific">Ferrimonas sediminum</name>
    <dbReference type="NCBI Taxonomy" id="718193"/>
    <lineage>
        <taxon>Bacteria</taxon>
        <taxon>Pseudomonadati</taxon>
        <taxon>Pseudomonadota</taxon>
        <taxon>Gammaproteobacteria</taxon>
        <taxon>Alteromonadales</taxon>
        <taxon>Ferrimonadaceae</taxon>
        <taxon>Ferrimonas</taxon>
    </lineage>
</organism>
<dbReference type="InterPro" id="IPR052193">
    <property type="entry name" value="Peptidase_C59"/>
</dbReference>
<comment type="similarity">
    <text evidence="1">Belongs to the peptidase C59 family.</text>
</comment>
<evidence type="ECO:0000259" key="3">
    <source>
        <dbReference type="Pfam" id="PF02275"/>
    </source>
</evidence>
<keyword evidence="5" id="KW-1185">Reference proteome</keyword>
<dbReference type="EMBL" id="FNEM01000001">
    <property type="protein sequence ID" value="SDI35575.1"/>
    <property type="molecule type" value="Genomic_DNA"/>
</dbReference>
<dbReference type="AlphaFoldDB" id="A0A1G8JWS2"/>
<gene>
    <name evidence="4" type="ORF">SAMN04488540_101181</name>
</gene>
<feature type="domain" description="Choloylglycine hydrolase/NAAA C-terminal" evidence="3">
    <location>
        <begin position="15"/>
        <end position="301"/>
    </location>
</feature>
<sequence length="379" mass="42150">MCTHLTLAPQGTISNDNPRLSGRCHDFPFVIPTTLQLVPKQADLFADGPRASTGQRYGFASVRASDNLNDYPVTPAMKLALEGKFKTLAQNTFYDGLNEAGLSGSALYMVGSRYEAVSDTRAGVPYNQLVGFVLRHYASVDEIERDFGPDGPLAVVNPLPGVLEQILPLHMAFTDQAGNALIIECLNGETQLYRNHHGVMTNQPSYPWQLNNLNHYTHLSCTNVVKFDPQGQAYQANGSGLQGLPADATPESRFVRAFKMRQAGASINPDEPAHLNYQLRIMQMFKVLQTMWVPMGSVLENTSLGRDAAPVDKLLLNPPQNLNDFSQFCTIRDHQNCYFYFSTYSNPGLNRLDLPHRFAGISDIETLELFPTEPWYTEV</sequence>
<dbReference type="OrthoDB" id="9794717at2"/>
<evidence type="ECO:0000313" key="4">
    <source>
        <dbReference type="EMBL" id="SDI35575.1"/>
    </source>
</evidence>
<accession>A0A1G8JWS2</accession>
<dbReference type="PANTHER" id="PTHR35527:SF2">
    <property type="entry name" value="HYDROLASE"/>
    <property type="match status" value="1"/>
</dbReference>
<dbReference type="InterPro" id="IPR029132">
    <property type="entry name" value="CBAH/NAAA_C"/>
</dbReference>
<dbReference type="Pfam" id="PF02275">
    <property type="entry name" value="CBAH"/>
    <property type="match status" value="1"/>
</dbReference>
<evidence type="ECO:0000256" key="2">
    <source>
        <dbReference type="ARBA" id="ARBA00022801"/>
    </source>
</evidence>
<dbReference type="GO" id="GO:0016787">
    <property type="term" value="F:hydrolase activity"/>
    <property type="evidence" value="ECO:0007669"/>
    <property type="project" value="UniProtKB-KW"/>
</dbReference>
<dbReference type="InterPro" id="IPR029055">
    <property type="entry name" value="Ntn_hydrolases_N"/>
</dbReference>
<proteinExistence type="inferred from homology"/>
<dbReference type="RefSeq" id="WP_090360425.1">
    <property type="nucleotide sequence ID" value="NZ_FNEM01000001.1"/>
</dbReference>
<dbReference type="PANTHER" id="PTHR35527">
    <property type="entry name" value="CHOLOYLGLYCINE HYDROLASE"/>
    <property type="match status" value="1"/>
</dbReference>
<name>A0A1G8JWS2_9GAMM</name>